<dbReference type="AlphaFoldDB" id="A0A402CCP0"/>
<organism evidence="1 2">
    <name type="scientific">Rhodococcus wratislaviensis</name>
    <name type="common">Tsukamurella wratislaviensis</name>
    <dbReference type="NCBI Taxonomy" id="44752"/>
    <lineage>
        <taxon>Bacteria</taxon>
        <taxon>Bacillati</taxon>
        <taxon>Actinomycetota</taxon>
        <taxon>Actinomycetes</taxon>
        <taxon>Mycobacteriales</taxon>
        <taxon>Nocardiaceae</taxon>
        <taxon>Rhodococcus</taxon>
    </lineage>
</organism>
<protein>
    <submittedName>
        <fullName evidence="1">Uncharacterized protein</fullName>
    </submittedName>
</protein>
<sequence>MPRLRPIGTIEHGFEHFEEVLVVGEVVAPDLAPTVIAHFRAS</sequence>
<name>A0A402CCP0_RHOWR</name>
<proteinExistence type="predicted"/>
<dbReference type="RefSeq" id="WP_257890713.1">
    <property type="nucleotide sequence ID" value="NZ_BHYM01000043.1"/>
</dbReference>
<evidence type="ECO:0000313" key="1">
    <source>
        <dbReference type="EMBL" id="GCE41323.1"/>
    </source>
</evidence>
<evidence type="ECO:0000313" key="2">
    <source>
        <dbReference type="Proteomes" id="UP000287519"/>
    </source>
</evidence>
<comment type="caution">
    <text evidence="1">The sequence shown here is derived from an EMBL/GenBank/DDBJ whole genome shotgun (WGS) entry which is preliminary data.</text>
</comment>
<keyword evidence="2" id="KW-1185">Reference proteome</keyword>
<dbReference type="Proteomes" id="UP000287519">
    <property type="component" value="Unassembled WGS sequence"/>
</dbReference>
<reference evidence="1 2" key="1">
    <citation type="submission" date="2018-11" db="EMBL/GenBank/DDBJ databases">
        <title>Microbial catabolism of amino acid.</title>
        <authorList>
            <person name="Hibi M."/>
            <person name="Ogawa J."/>
        </authorList>
    </citation>
    <scope>NUCLEOTIDE SEQUENCE [LARGE SCALE GENOMIC DNA]</scope>
    <source>
        <strain evidence="1 2">C31-06</strain>
    </source>
</reference>
<gene>
    <name evidence="1" type="ORF">Rhow_004982</name>
</gene>
<accession>A0A402CCP0</accession>
<dbReference type="EMBL" id="BHYM01000043">
    <property type="protein sequence ID" value="GCE41323.1"/>
    <property type="molecule type" value="Genomic_DNA"/>
</dbReference>